<protein>
    <recommendedName>
        <fullName evidence="1">Methyltransferase FkbM domain-containing protein</fullName>
    </recommendedName>
</protein>
<comment type="caution">
    <text evidence="2">The sequence shown here is derived from an EMBL/GenBank/DDBJ whole genome shotgun (WGS) entry which is preliminary data.</text>
</comment>
<reference evidence="2" key="1">
    <citation type="submission" date="2020-06" db="EMBL/GenBank/DDBJ databases">
        <authorList>
            <consortium name="Plant Systems Biology data submission"/>
        </authorList>
    </citation>
    <scope>NUCLEOTIDE SEQUENCE</scope>
    <source>
        <strain evidence="2">D6</strain>
    </source>
</reference>
<gene>
    <name evidence="2" type="ORF">SEMRO_1415_G270700.1</name>
</gene>
<proteinExistence type="predicted"/>
<organism evidence="2 3">
    <name type="scientific">Seminavis robusta</name>
    <dbReference type="NCBI Taxonomy" id="568900"/>
    <lineage>
        <taxon>Eukaryota</taxon>
        <taxon>Sar</taxon>
        <taxon>Stramenopiles</taxon>
        <taxon>Ochrophyta</taxon>
        <taxon>Bacillariophyta</taxon>
        <taxon>Bacillariophyceae</taxon>
        <taxon>Bacillariophycidae</taxon>
        <taxon>Naviculales</taxon>
        <taxon>Naviculaceae</taxon>
        <taxon>Seminavis</taxon>
    </lineage>
</organism>
<name>A0A9N8EN91_9STRA</name>
<keyword evidence="3" id="KW-1185">Reference proteome</keyword>
<evidence type="ECO:0000259" key="1">
    <source>
        <dbReference type="Pfam" id="PF05050"/>
    </source>
</evidence>
<dbReference type="InterPro" id="IPR029063">
    <property type="entry name" value="SAM-dependent_MTases_sf"/>
</dbReference>
<accession>A0A9N8EN91</accession>
<dbReference type="Pfam" id="PF05050">
    <property type="entry name" value="Methyltransf_21"/>
    <property type="match status" value="1"/>
</dbReference>
<dbReference type="InterPro" id="IPR006342">
    <property type="entry name" value="FkbM_mtfrase"/>
</dbReference>
<dbReference type="EMBL" id="CAICTM010001413">
    <property type="protein sequence ID" value="CAB9523425.1"/>
    <property type="molecule type" value="Genomic_DNA"/>
</dbReference>
<feature type="domain" description="Methyltransferase FkbM" evidence="1">
    <location>
        <begin position="2"/>
        <end position="58"/>
    </location>
</feature>
<sequence>MTVMVFPLKDLLDLISSNIKSIHLKVDAEGADLQVLKSASDSLKKVSSVVIECQDLESNDKRILRQGSCLLSQANEYMCQMQTFCNTKAEISGPKDRMVNAFFTKQSPSSSIYVPSYLQKSGVQFFKWYQSIASGVVVS</sequence>
<dbReference type="Gene3D" id="3.40.50.150">
    <property type="entry name" value="Vaccinia Virus protein VP39"/>
    <property type="match status" value="1"/>
</dbReference>
<dbReference type="AlphaFoldDB" id="A0A9N8EN91"/>
<evidence type="ECO:0000313" key="2">
    <source>
        <dbReference type="EMBL" id="CAB9523425.1"/>
    </source>
</evidence>
<dbReference type="Proteomes" id="UP001153069">
    <property type="component" value="Unassembled WGS sequence"/>
</dbReference>
<dbReference type="SUPFAM" id="SSF53335">
    <property type="entry name" value="S-adenosyl-L-methionine-dependent methyltransferases"/>
    <property type="match status" value="1"/>
</dbReference>
<evidence type="ECO:0000313" key="3">
    <source>
        <dbReference type="Proteomes" id="UP001153069"/>
    </source>
</evidence>